<keyword evidence="4" id="KW-1185">Reference proteome</keyword>
<dbReference type="AlphaFoldDB" id="A0A835NI43"/>
<reference evidence="3" key="3">
    <citation type="submission" date="2022-01" db="EMBL/GenBank/DDBJ databases">
        <authorList>
            <person name="Rubenstein D.R."/>
        </authorList>
    </citation>
    <scope>NUCLEOTIDE SEQUENCE</scope>
    <source>
        <strain evidence="3">SS15</strain>
        <tissue evidence="3">Liver</tissue>
    </source>
</reference>
<evidence type="ECO:0000256" key="1">
    <source>
        <dbReference type="SAM" id="MobiDB-lite"/>
    </source>
</evidence>
<feature type="compositionally biased region" description="Basic residues" evidence="1">
    <location>
        <begin position="74"/>
        <end position="83"/>
    </location>
</feature>
<comment type="caution">
    <text evidence="2">The sequence shown here is derived from an EMBL/GenBank/DDBJ whole genome shotgun (WGS) entry which is preliminary data.</text>
</comment>
<evidence type="ECO:0000313" key="2">
    <source>
        <dbReference type="EMBL" id="KAG0116302.1"/>
    </source>
</evidence>
<accession>A0A835NI43</accession>
<gene>
    <name evidence="3" type="ORF">IHE44_0011139</name>
    <name evidence="2" type="ORF">IHE44_004233</name>
</gene>
<organism evidence="2">
    <name type="scientific">Lamprotornis superbus</name>
    <dbReference type="NCBI Taxonomy" id="245042"/>
    <lineage>
        <taxon>Eukaryota</taxon>
        <taxon>Metazoa</taxon>
        <taxon>Chordata</taxon>
        <taxon>Craniata</taxon>
        <taxon>Vertebrata</taxon>
        <taxon>Euteleostomi</taxon>
        <taxon>Archelosauria</taxon>
        <taxon>Archosauria</taxon>
        <taxon>Dinosauria</taxon>
        <taxon>Saurischia</taxon>
        <taxon>Theropoda</taxon>
        <taxon>Coelurosauria</taxon>
        <taxon>Aves</taxon>
        <taxon>Neognathae</taxon>
        <taxon>Neoaves</taxon>
        <taxon>Telluraves</taxon>
        <taxon>Australaves</taxon>
        <taxon>Passeriformes</taxon>
        <taxon>Sturnidae</taxon>
        <taxon>Lamprotornis</taxon>
    </lineage>
</organism>
<name>A0A835NI43_9PASS</name>
<evidence type="ECO:0000313" key="4">
    <source>
        <dbReference type="Proteomes" id="UP000618051"/>
    </source>
</evidence>
<sequence length="508" mass="58836">MGNFFLYDISWNTTGSQQDILETRPCYQVRKLRVALSLALRGAPENLANADLTDNAAAAAAATAVTSPTDDKFRKNRMKRKGEMKKCGEKREEKRREEKRREEKRREEKRREEKRREEKRKEKRREEKRRTEEVKTSFAEKMVNLHPSKFDSRLELQIVRDSSMIKLVIYMMLYTLDTSNIRKFLINAELCYRDNPERLCKTSSRQTWYVCRADLNREATGKTVFPRYASCMGKKRSSFAHDLTAVEQRCIAQMNAIALEISSDRVSQEEKNLVFLCFKSEGSLKIRRPSVHDIFLERQETNKEYNVTDKIIIDHNNIVKMIHKLIFPSLEYDHLTFPAYEFTIKYLDSDAYSIRALVIKREKKSKIRMLFTRSILPLIECPQHQCRNRLRGLENKDSMADKLLADPSLQNKGLGRQQCMEQFQMGMLVLCGAAPDAHASFPAFPASWLDPAGAGAAAPSHCCAQGEGMVPLSTGRMWHQVGWSHDVPDVREKQLYAISIRGYTQKLR</sequence>
<feature type="region of interest" description="Disordered" evidence="1">
    <location>
        <begin position="61"/>
        <end position="135"/>
    </location>
</feature>
<protein>
    <submittedName>
        <fullName evidence="2">Uncharacterized protein</fullName>
    </submittedName>
</protein>
<dbReference type="Proteomes" id="UP000618051">
    <property type="component" value="Unassembled WGS sequence"/>
</dbReference>
<reference evidence="3 4" key="2">
    <citation type="journal article" date="2021" name="J. Hered.">
        <title>Feather Gene Expression Elucidates the Developmental Basis of Plumage Iridescence in African Starlings.</title>
        <authorList>
            <person name="Rubenstein D.R."/>
            <person name="Corvelo A."/>
            <person name="MacManes M.D."/>
            <person name="Maia R."/>
            <person name="Narzisi G."/>
            <person name="Rousaki A."/>
            <person name="Vandenabeele P."/>
            <person name="Shawkey M.D."/>
            <person name="Solomon J."/>
        </authorList>
    </citation>
    <scope>NUCLEOTIDE SEQUENCE [LARGE SCALE GENOMIC DNA]</scope>
    <source>
        <strain evidence="3">SS15</strain>
    </source>
</reference>
<proteinExistence type="predicted"/>
<evidence type="ECO:0000313" key="3">
    <source>
        <dbReference type="EMBL" id="KAI1239712.1"/>
    </source>
</evidence>
<dbReference type="EMBL" id="JADDUC010000177">
    <property type="protein sequence ID" value="KAG0116302.1"/>
    <property type="molecule type" value="Genomic_DNA"/>
</dbReference>
<reference evidence="2" key="1">
    <citation type="submission" date="2020-10" db="EMBL/GenBank/DDBJ databases">
        <title>Feather gene expression reveals the developmental basis of iridescence in African starlings.</title>
        <authorList>
            <person name="Rubenstein D.R."/>
        </authorList>
    </citation>
    <scope>NUCLEOTIDE SEQUENCE</scope>
    <source>
        <strain evidence="2">SS15</strain>
        <tissue evidence="2">Liver</tissue>
    </source>
</reference>
<dbReference type="EMBL" id="JADDUC020000004">
    <property type="protein sequence ID" value="KAI1239712.1"/>
    <property type="molecule type" value="Genomic_DNA"/>
</dbReference>
<feature type="compositionally biased region" description="Basic and acidic residues" evidence="1">
    <location>
        <begin position="84"/>
        <end position="135"/>
    </location>
</feature>